<dbReference type="PANTHER" id="PTHR24221">
    <property type="entry name" value="ATP-BINDING CASSETTE SUB-FAMILY B"/>
    <property type="match status" value="1"/>
</dbReference>
<name>K6YK12_9ALTE</name>
<dbReference type="InterPro" id="IPR011527">
    <property type="entry name" value="ABC1_TM_dom"/>
</dbReference>
<keyword evidence="5 8" id="KW-1133">Transmembrane helix</keyword>
<organism evidence="11 12">
    <name type="scientific">Paraglaciecola polaris LMG 21857</name>
    <dbReference type="NCBI Taxonomy" id="1129793"/>
    <lineage>
        <taxon>Bacteria</taxon>
        <taxon>Pseudomonadati</taxon>
        <taxon>Pseudomonadota</taxon>
        <taxon>Gammaproteobacteria</taxon>
        <taxon>Alteromonadales</taxon>
        <taxon>Alteromonadaceae</taxon>
        <taxon>Paraglaciecola</taxon>
    </lineage>
</organism>
<dbReference type="SUPFAM" id="SSF90123">
    <property type="entry name" value="ABC transporter transmembrane region"/>
    <property type="match status" value="1"/>
</dbReference>
<keyword evidence="4 11" id="KW-0067">ATP-binding</keyword>
<dbReference type="InterPro" id="IPR039421">
    <property type="entry name" value="Type_1_exporter"/>
</dbReference>
<dbReference type="EMBL" id="BAER01000046">
    <property type="protein sequence ID" value="GAC33054.1"/>
    <property type="molecule type" value="Genomic_DNA"/>
</dbReference>
<dbReference type="AlphaFoldDB" id="K6YK12"/>
<feature type="transmembrane region" description="Helical" evidence="8">
    <location>
        <begin position="146"/>
        <end position="165"/>
    </location>
</feature>
<dbReference type="Gene3D" id="1.20.1560.10">
    <property type="entry name" value="ABC transporter type 1, transmembrane domain"/>
    <property type="match status" value="1"/>
</dbReference>
<dbReference type="Pfam" id="PF00664">
    <property type="entry name" value="ABC_membrane"/>
    <property type="match status" value="1"/>
</dbReference>
<keyword evidence="3" id="KW-0547">Nucleotide-binding</keyword>
<dbReference type="PANTHER" id="PTHR24221:SF590">
    <property type="entry name" value="COMPONENT LINKED WITH THE ASSEMBLY OF CYTOCHROME' TRANSPORT TRANSMEMBRANE ATP-BINDING PROTEIN ABC TRANSPORTER CYDD-RELATED"/>
    <property type="match status" value="1"/>
</dbReference>
<dbReference type="GO" id="GO:0042883">
    <property type="term" value="P:cysteine transport"/>
    <property type="evidence" value="ECO:0007669"/>
    <property type="project" value="InterPro"/>
</dbReference>
<evidence type="ECO:0000259" key="9">
    <source>
        <dbReference type="PROSITE" id="PS50893"/>
    </source>
</evidence>
<feature type="domain" description="ABC transporter" evidence="9">
    <location>
        <begin position="368"/>
        <end position="602"/>
    </location>
</feature>
<feature type="transmembrane region" description="Helical" evidence="8">
    <location>
        <begin position="29"/>
        <end position="51"/>
    </location>
</feature>
<feature type="transmembrane region" description="Helical" evidence="8">
    <location>
        <begin position="71"/>
        <end position="88"/>
    </location>
</feature>
<keyword evidence="12" id="KW-1185">Reference proteome</keyword>
<dbReference type="GO" id="GO:0016887">
    <property type="term" value="F:ATP hydrolysis activity"/>
    <property type="evidence" value="ECO:0007669"/>
    <property type="project" value="InterPro"/>
</dbReference>
<dbReference type="InterPro" id="IPR003439">
    <property type="entry name" value="ABC_transporter-like_ATP-bd"/>
</dbReference>
<reference evidence="12" key="1">
    <citation type="journal article" date="2014" name="Environ. Microbiol.">
        <title>Comparative genomics of the marine bacterial genus Glaciecola reveals the high degree of genomic diversity and genomic characteristic for cold adaptation.</title>
        <authorList>
            <person name="Qin Q.L."/>
            <person name="Xie B.B."/>
            <person name="Yu Y."/>
            <person name="Shu Y.L."/>
            <person name="Rong J.C."/>
            <person name="Zhang Y.J."/>
            <person name="Zhao D.L."/>
            <person name="Chen X.L."/>
            <person name="Zhang X.Y."/>
            <person name="Chen B."/>
            <person name="Zhou B.C."/>
            <person name="Zhang Y.Z."/>
        </authorList>
    </citation>
    <scope>NUCLEOTIDE SEQUENCE [LARGE SCALE GENOMIC DNA]</scope>
    <source>
        <strain evidence="12">LMG 21857</strain>
    </source>
</reference>
<feature type="domain" description="ABC transmembrane type-1" evidence="10">
    <location>
        <begin position="32"/>
        <end position="314"/>
    </location>
</feature>
<evidence type="ECO:0000256" key="6">
    <source>
        <dbReference type="ARBA" id="ARBA00023136"/>
    </source>
</evidence>
<comment type="caution">
    <text evidence="11">The sequence shown here is derived from an EMBL/GenBank/DDBJ whole genome shotgun (WGS) entry which is preliminary data.</text>
</comment>
<dbReference type="RefSeq" id="WP_007104837.1">
    <property type="nucleotide sequence ID" value="NZ_BAER01000046.1"/>
</dbReference>
<dbReference type="InterPro" id="IPR027417">
    <property type="entry name" value="P-loop_NTPase"/>
</dbReference>
<dbReference type="SUPFAM" id="SSF52540">
    <property type="entry name" value="P-loop containing nucleoside triphosphate hydrolases"/>
    <property type="match status" value="1"/>
</dbReference>
<accession>K6YK12</accession>
<dbReference type="GO" id="GO:0005524">
    <property type="term" value="F:ATP binding"/>
    <property type="evidence" value="ECO:0007669"/>
    <property type="project" value="UniProtKB-KW"/>
</dbReference>
<dbReference type="Gene3D" id="3.40.50.300">
    <property type="entry name" value="P-loop containing nucleotide triphosphate hydrolases"/>
    <property type="match status" value="1"/>
</dbReference>
<dbReference type="NCBIfam" id="TIGR02857">
    <property type="entry name" value="CydD"/>
    <property type="match status" value="1"/>
</dbReference>
<dbReference type="InterPro" id="IPR017871">
    <property type="entry name" value="ABC_transporter-like_CS"/>
</dbReference>
<protein>
    <submittedName>
        <fullName evidence="11">Transport ATP-binding protein AarD</fullName>
    </submittedName>
</protein>
<dbReference type="InterPro" id="IPR003593">
    <property type="entry name" value="AAA+_ATPase"/>
</dbReference>
<dbReference type="OrthoDB" id="9806127at2"/>
<evidence type="ECO:0000313" key="12">
    <source>
        <dbReference type="Proteomes" id="UP000006322"/>
    </source>
</evidence>
<keyword evidence="2 8" id="KW-0812">Transmembrane</keyword>
<evidence type="ECO:0000256" key="2">
    <source>
        <dbReference type="ARBA" id="ARBA00022692"/>
    </source>
</evidence>
<comment type="subcellular location">
    <subcellularLocation>
        <location evidence="1">Cell membrane</location>
        <topology evidence="1">Multi-pass membrane protein</topology>
    </subcellularLocation>
</comment>
<feature type="transmembrane region" description="Helical" evidence="8">
    <location>
        <begin position="171"/>
        <end position="190"/>
    </location>
</feature>
<evidence type="ECO:0000256" key="7">
    <source>
        <dbReference type="SAM" id="MobiDB-lite"/>
    </source>
</evidence>
<dbReference type="GO" id="GO:0140359">
    <property type="term" value="F:ABC-type transporter activity"/>
    <property type="evidence" value="ECO:0007669"/>
    <property type="project" value="InterPro"/>
</dbReference>
<dbReference type="STRING" id="1129793.GPLA_2149"/>
<evidence type="ECO:0000256" key="4">
    <source>
        <dbReference type="ARBA" id="ARBA00022840"/>
    </source>
</evidence>
<evidence type="ECO:0000256" key="1">
    <source>
        <dbReference type="ARBA" id="ARBA00004651"/>
    </source>
</evidence>
<keyword evidence="6 8" id="KW-0472">Membrane</keyword>
<dbReference type="PROSITE" id="PS50929">
    <property type="entry name" value="ABC_TM1F"/>
    <property type="match status" value="1"/>
</dbReference>
<feature type="region of interest" description="Disordered" evidence="7">
    <location>
        <begin position="333"/>
        <end position="353"/>
    </location>
</feature>
<dbReference type="Pfam" id="PF00005">
    <property type="entry name" value="ABC_tran"/>
    <property type="match status" value="1"/>
</dbReference>
<dbReference type="CDD" id="cd18584">
    <property type="entry name" value="ABC_6TM_AarD_CydD"/>
    <property type="match status" value="1"/>
</dbReference>
<evidence type="ECO:0000256" key="8">
    <source>
        <dbReference type="SAM" id="Phobius"/>
    </source>
</evidence>
<sequence length="616" mass="67365">MTIKIRPDRAQQMLLRGFLKRESKPAAGLLKFSIALGTVNALLMIASAYLLAQSVHLVMFENADLASVSHLLWPLAAFVLARGLLLAFSQRFSARAARNIKSAMRANLLEKLSQLGPHYTDKKGHGATLNMLHDGVEALHDYYANYLPSVAYSALVPLAILMVIFPTDWQAGLIFLFTAPLIPFFMILVGHKAEQLNQARWQQLAVLGNYFFDRVRGLTQLKLFDATKRELQQIAGISDDFRHATLSVLKIAFLSSFALEFLATISVALVAVIIGFRLFFGTLDFATGFVVLLLAPEFYLPLRKLGTHYHARLEGISAAGDMLEVLNTPISDAKNDSAVPNNELNKSKQDSQKENQALVNMNTAMTDIRVSRLSFTYPDSKEGIHNIELTLPTTGMVAFVGSSGAGKSTLFDCLLGFHPQVIPHISVNDEALSVKDIAAWQQQIAWIPQQPTLFYASIKDNITLAKPTASDAEIARAAEQAGVLTFIQSLENGFDTMLGEQGEGISGGQKQRIALARAFLKQAPILILDEPTAHLDSTTEGIVQRGINDYAKHHLVLVIAHRLNTLKQAAHVVVLAGGNLVQQGSYQELSDVQGPFSQLITGGDEVNAAQQSDIND</sequence>
<feature type="transmembrane region" description="Helical" evidence="8">
    <location>
        <begin position="251"/>
        <end position="279"/>
    </location>
</feature>
<dbReference type="Proteomes" id="UP000006322">
    <property type="component" value="Unassembled WGS sequence"/>
</dbReference>
<dbReference type="PROSITE" id="PS00211">
    <property type="entry name" value="ABC_TRANSPORTER_1"/>
    <property type="match status" value="1"/>
</dbReference>
<dbReference type="InterPro" id="IPR036640">
    <property type="entry name" value="ABC1_TM_sf"/>
</dbReference>
<dbReference type="SMART" id="SM00382">
    <property type="entry name" value="AAA"/>
    <property type="match status" value="1"/>
</dbReference>
<evidence type="ECO:0000256" key="3">
    <source>
        <dbReference type="ARBA" id="ARBA00022741"/>
    </source>
</evidence>
<dbReference type="PROSITE" id="PS50893">
    <property type="entry name" value="ABC_TRANSPORTER_2"/>
    <property type="match status" value="1"/>
</dbReference>
<dbReference type="InterPro" id="IPR014216">
    <property type="entry name" value="ABC_transptr_CydD"/>
</dbReference>
<evidence type="ECO:0000259" key="10">
    <source>
        <dbReference type="PROSITE" id="PS50929"/>
    </source>
</evidence>
<dbReference type="GO" id="GO:0005886">
    <property type="term" value="C:plasma membrane"/>
    <property type="evidence" value="ECO:0007669"/>
    <property type="project" value="UniProtKB-SubCell"/>
</dbReference>
<gene>
    <name evidence="11" type="primary">aarD</name>
    <name evidence="11" type="ORF">GPLA_2149</name>
</gene>
<proteinExistence type="predicted"/>
<evidence type="ECO:0000256" key="5">
    <source>
        <dbReference type="ARBA" id="ARBA00022989"/>
    </source>
</evidence>
<evidence type="ECO:0000313" key="11">
    <source>
        <dbReference type="EMBL" id="GAC33054.1"/>
    </source>
</evidence>